<comment type="similarity">
    <text evidence="2">Belongs to the major facilitator superfamily. TCR/Tet family.</text>
</comment>
<feature type="transmembrane region" description="Helical" evidence="9">
    <location>
        <begin position="349"/>
        <end position="366"/>
    </location>
</feature>
<feature type="transmembrane region" description="Helical" evidence="9">
    <location>
        <begin position="117"/>
        <end position="138"/>
    </location>
</feature>
<gene>
    <name evidence="11" type="ORF">FHU37_005000</name>
</gene>
<dbReference type="Gene3D" id="1.20.1250.20">
    <property type="entry name" value="MFS general substrate transporter like domains"/>
    <property type="match status" value="1"/>
</dbReference>
<dbReference type="PROSITE" id="PS00217">
    <property type="entry name" value="SUGAR_TRANSPORT_2"/>
    <property type="match status" value="1"/>
</dbReference>
<dbReference type="InterPro" id="IPR036259">
    <property type="entry name" value="MFS_trans_sf"/>
</dbReference>
<feature type="transmembrane region" description="Helical" evidence="9">
    <location>
        <begin position="180"/>
        <end position="200"/>
    </location>
</feature>
<dbReference type="PANTHER" id="PTHR23501">
    <property type="entry name" value="MAJOR FACILITATOR SUPERFAMILY"/>
    <property type="match status" value="1"/>
</dbReference>
<dbReference type="GO" id="GO:0005886">
    <property type="term" value="C:plasma membrane"/>
    <property type="evidence" value="ECO:0007669"/>
    <property type="project" value="UniProtKB-SubCell"/>
</dbReference>
<dbReference type="InterPro" id="IPR011701">
    <property type="entry name" value="MFS"/>
</dbReference>
<dbReference type="Proteomes" id="UP000567795">
    <property type="component" value="Unassembled WGS sequence"/>
</dbReference>
<evidence type="ECO:0000256" key="8">
    <source>
        <dbReference type="SAM" id="MobiDB-lite"/>
    </source>
</evidence>
<feature type="transmembrane region" description="Helical" evidence="9">
    <location>
        <begin position="61"/>
        <end position="80"/>
    </location>
</feature>
<dbReference type="CDD" id="cd17502">
    <property type="entry name" value="MFS_Azr1_MDR_like"/>
    <property type="match status" value="1"/>
</dbReference>
<evidence type="ECO:0000256" key="5">
    <source>
        <dbReference type="ARBA" id="ARBA00022692"/>
    </source>
</evidence>
<evidence type="ECO:0000256" key="1">
    <source>
        <dbReference type="ARBA" id="ARBA00004651"/>
    </source>
</evidence>
<dbReference type="RefSeq" id="WP_179816881.1">
    <property type="nucleotide sequence ID" value="NZ_JACBZD010000002.1"/>
</dbReference>
<dbReference type="GO" id="GO:0022857">
    <property type="term" value="F:transmembrane transporter activity"/>
    <property type="evidence" value="ECO:0007669"/>
    <property type="project" value="InterPro"/>
</dbReference>
<feature type="region of interest" description="Disordered" evidence="8">
    <location>
        <begin position="516"/>
        <end position="537"/>
    </location>
</feature>
<comment type="caution">
    <text evidence="11">The sequence shown here is derived from an EMBL/GenBank/DDBJ whole genome shotgun (WGS) entry which is preliminary data.</text>
</comment>
<feature type="domain" description="Major facilitator superfamily (MFS) profile" evidence="10">
    <location>
        <begin position="27"/>
        <end position="512"/>
    </location>
</feature>
<evidence type="ECO:0000256" key="6">
    <source>
        <dbReference type="ARBA" id="ARBA00022989"/>
    </source>
</evidence>
<evidence type="ECO:0000256" key="9">
    <source>
        <dbReference type="SAM" id="Phobius"/>
    </source>
</evidence>
<keyword evidence="12" id="KW-1185">Reference proteome</keyword>
<comment type="subcellular location">
    <subcellularLocation>
        <location evidence="1">Cell membrane</location>
        <topology evidence="1">Multi-pass membrane protein</topology>
    </subcellularLocation>
</comment>
<feature type="transmembrane region" description="Helical" evidence="9">
    <location>
        <begin position="485"/>
        <end position="507"/>
    </location>
</feature>
<dbReference type="PROSITE" id="PS50850">
    <property type="entry name" value="MFS"/>
    <property type="match status" value="1"/>
</dbReference>
<feature type="transmembrane region" description="Helical" evidence="9">
    <location>
        <begin position="92"/>
        <end position="111"/>
    </location>
</feature>
<dbReference type="InterPro" id="IPR005829">
    <property type="entry name" value="Sugar_transporter_CS"/>
</dbReference>
<feature type="transmembrane region" description="Helical" evidence="9">
    <location>
        <begin position="212"/>
        <end position="235"/>
    </location>
</feature>
<evidence type="ECO:0000313" key="12">
    <source>
        <dbReference type="Proteomes" id="UP000567795"/>
    </source>
</evidence>
<organism evidence="11 12">
    <name type="scientific">Allostreptomyces psammosilenae</name>
    <dbReference type="NCBI Taxonomy" id="1892865"/>
    <lineage>
        <taxon>Bacteria</taxon>
        <taxon>Bacillati</taxon>
        <taxon>Actinomycetota</taxon>
        <taxon>Actinomycetes</taxon>
        <taxon>Kitasatosporales</taxon>
        <taxon>Streptomycetaceae</taxon>
        <taxon>Allostreptomyces</taxon>
    </lineage>
</organism>
<dbReference type="NCBIfam" id="TIGR00711">
    <property type="entry name" value="efflux_EmrB"/>
    <property type="match status" value="1"/>
</dbReference>
<accession>A0A853ABJ4</accession>
<dbReference type="PRINTS" id="PR01036">
    <property type="entry name" value="TCRTETB"/>
</dbReference>
<protein>
    <submittedName>
        <fullName evidence="11">EmrB/QacA subfamily drug resistance transporter</fullName>
    </submittedName>
</protein>
<evidence type="ECO:0000259" key="10">
    <source>
        <dbReference type="PROSITE" id="PS50850"/>
    </source>
</evidence>
<evidence type="ECO:0000313" key="11">
    <source>
        <dbReference type="EMBL" id="NYI07971.1"/>
    </source>
</evidence>
<evidence type="ECO:0000256" key="3">
    <source>
        <dbReference type="ARBA" id="ARBA00022448"/>
    </source>
</evidence>
<sequence>MATNTPASTPQAPPEQAVLTPREILVAMSGLVIAMLLAMLDNMIVAPALPTIVGDLGGLDRLAWVTTAYILASTAATPIWGKLGDLYGRKGVFMSAVVIFLVGSALCGVAQDMNQLIAFRALQGLGAGGLMVGVMAIIGEMVPPRERGRYQGVMAAVMPIAMIGGPLVGGFITDNLNWRWAFYVNLPLGAVALAVIWFTLKLPRRTRAGGRASIDWSGAALLTLWITTLVLITSWGGTEYAWGSGRIIGLGVVTVLGFVAFLIVERRAVEPVMPLSVFRNANFSLAGALSFIVGFAMFGGVTFLPQFQQFVQGSSATNSGLLLMPMMISAMAVSVAGGLLITRTGRYRALPIAGGALLTAGLALMSTMELDTSRTTSALYMIVLGAGMGCLMQTTMLIAQNSVALRDMGAATGASTFLRNMGGSLGVSLLGSLYTNRLRDSLEAQGGGAAAGTEGLGSIAEVTPEVLRQMAEPVRHAFQVAVTEGIQVVFVGSAVVAAVGFVLAWFIRHVPLRGSGPAPSAPRQDDPVPVEAGAAKG</sequence>
<dbReference type="SUPFAM" id="SSF103473">
    <property type="entry name" value="MFS general substrate transporter"/>
    <property type="match status" value="1"/>
</dbReference>
<feature type="transmembrane region" description="Helical" evidence="9">
    <location>
        <begin position="319"/>
        <end position="342"/>
    </location>
</feature>
<dbReference type="EMBL" id="JACBZD010000002">
    <property type="protein sequence ID" value="NYI07971.1"/>
    <property type="molecule type" value="Genomic_DNA"/>
</dbReference>
<reference evidence="11 12" key="1">
    <citation type="submission" date="2020-07" db="EMBL/GenBank/DDBJ databases">
        <title>Sequencing the genomes of 1000 actinobacteria strains.</title>
        <authorList>
            <person name="Klenk H.-P."/>
        </authorList>
    </citation>
    <scope>NUCLEOTIDE SEQUENCE [LARGE SCALE GENOMIC DNA]</scope>
    <source>
        <strain evidence="11 12">DSM 42178</strain>
    </source>
</reference>
<dbReference type="PANTHER" id="PTHR23501:SF197">
    <property type="entry name" value="COMD"/>
    <property type="match status" value="1"/>
</dbReference>
<dbReference type="InterPro" id="IPR004638">
    <property type="entry name" value="EmrB-like"/>
</dbReference>
<feature type="transmembrane region" description="Helical" evidence="9">
    <location>
        <begin position="24"/>
        <end position="49"/>
    </location>
</feature>
<keyword evidence="4" id="KW-1003">Cell membrane</keyword>
<evidence type="ECO:0000256" key="2">
    <source>
        <dbReference type="ARBA" id="ARBA00007520"/>
    </source>
</evidence>
<keyword evidence="3" id="KW-0813">Transport</keyword>
<evidence type="ECO:0000256" key="7">
    <source>
        <dbReference type="ARBA" id="ARBA00023136"/>
    </source>
</evidence>
<keyword evidence="5 9" id="KW-0812">Transmembrane</keyword>
<dbReference type="Gene3D" id="1.20.1720.10">
    <property type="entry name" value="Multidrug resistance protein D"/>
    <property type="match status" value="1"/>
</dbReference>
<feature type="transmembrane region" description="Helical" evidence="9">
    <location>
        <begin position="378"/>
        <end position="399"/>
    </location>
</feature>
<evidence type="ECO:0000256" key="4">
    <source>
        <dbReference type="ARBA" id="ARBA00022475"/>
    </source>
</evidence>
<feature type="transmembrane region" description="Helical" evidence="9">
    <location>
        <begin position="285"/>
        <end position="307"/>
    </location>
</feature>
<dbReference type="AlphaFoldDB" id="A0A853ABJ4"/>
<dbReference type="Pfam" id="PF07690">
    <property type="entry name" value="MFS_1"/>
    <property type="match status" value="1"/>
</dbReference>
<keyword evidence="6 9" id="KW-1133">Transmembrane helix</keyword>
<proteinExistence type="inferred from homology"/>
<feature type="transmembrane region" description="Helical" evidence="9">
    <location>
        <begin position="150"/>
        <end position="168"/>
    </location>
</feature>
<keyword evidence="7 9" id="KW-0472">Membrane</keyword>
<feature type="transmembrane region" description="Helical" evidence="9">
    <location>
        <begin position="247"/>
        <end position="264"/>
    </location>
</feature>
<dbReference type="FunFam" id="1.20.1720.10:FF:000004">
    <property type="entry name" value="EmrB/QacA family drug resistance transporter"/>
    <property type="match status" value="1"/>
</dbReference>
<name>A0A853ABJ4_9ACTN</name>
<dbReference type="InterPro" id="IPR020846">
    <property type="entry name" value="MFS_dom"/>
</dbReference>